<dbReference type="Gene3D" id="1.10.238.160">
    <property type="match status" value="1"/>
</dbReference>
<dbReference type="EMBL" id="JAPXIC010000003">
    <property type="protein sequence ID" value="MCZ4717905.1"/>
    <property type="molecule type" value="Genomic_DNA"/>
</dbReference>
<dbReference type="RefSeq" id="WP_269565252.1">
    <property type="nucleotide sequence ID" value="NZ_CP114576.1"/>
</dbReference>
<organism evidence="1 2">
    <name type="scientific">Legionella pneumophila</name>
    <dbReference type="NCBI Taxonomy" id="446"/>
    <lineage>
        <taxon>Bacteria</taxon>
        <taxon>Pseudomonadati</taxon>
        <taxon>Pseudomonadota</taxon>
        <taxon>Gammaproteobacteria</taxon>
        <taxon>Legionellales</taxon>
        <taxon>Legionellaceae</taxon>
        <taxon>Legionella</taxon>
    </lineage>
</organism>
<comment type="caution">
    <text evidence="1">The sequence shown here is derived from an EMBL/GenBank/DDBJ whole genome shotgun (WGS) entry which is preliminary data.</text>
</comment>
<name>A0AAP3HBI0_LEGPN</name>
<accession>A0AAP3HBI0</accession>
<dbReference type="InterPro" id="IPR010260">
    <property type="entry name" value="AlpA"/>
</dbReference>
<reference evidence="1" key="1">
    <citation type="submission" date="2022-12" db="EMBL/GenBank/DDBJ databases">
        <title>Comparative genomics of Legionella pneumophila isolates from the West Bank and Germany support molecular epidemiology of Legionnaires disease.</title>
        <authorList>
            <person name="Zayed A.R."/>
            <person name="Bitar D.M."/>
            <person name="Steinert M."/>
            <person name="Lueck C."/>
            <person name="Brettar I."/>
            <person name="Hoefle M.G."/>
            <person name="Bunk B."/>
        </authorList>
    </citation>
    <scope>NUCLEOTIDE SEQUENCE</scope>
    <source>
        <strain evidence="1">H23</strain>
    </source>
</reference>
<sequence>MVSPLLRRPKVQSASGLSRSTLYLRISQGLWTKPVSLGGRSVAWPESEIMALNAARIAGLPNDEVRLLVKQLEAARSQIAKGVSSNEKAKL</sequence>
<gene>
    <name evidence="1" type="ORF">O6C86_01565</name>
</gene>
<protein>
    <submittedName>
        <fullName evidence="1">AlpA family phage regulatory protein</fullName>
    </submittedName>
</protein>
<dbReference type="Proteomes" id="UP001071279">
    <property type="component" value="Unassembled WGS sequence"/>
</dbReference>
<proteinExistence type="predicted"/>
<dbReference type="AlphaFoldDB" id="A0AAP3HBI0"/>
<evidence type="ECO:0000313" key="2">
    <source>
        <dbReference type="Proteomes" id="UP001071279"/>
    </source>
</evidence>
<evidence type="ECO:0000313" key="1">
    <source>
        <dbReference type="EMBL" id="MCZ4717905.1"/>
    </source>
</evidence>
<dbReference type="Pfam" id="PF05930">
    <property type="entry name" value="Phage_AlpA"/>
    <property type="match status" value="1"/>
</dbReference>